<feature type="domain" description="Fumarate reductase/succinate dehydrogenase flavoprotein-like C-terminal" evidence="16">
    <location>
        <begin position="438"/>
        <end position="564"/>
    </location>
</feature>
<evidence type="ECO:0000256" key="4">
    <source>
        <dbReference type="ARBA" id="ARBA00008040"/>
    </source>
</evidence>
<organism evidence="17 18">
    <name type="scientific">Balnearium lithotrophicum</name>
    <dbReference type="NCBI Taxonomy" id="223788"/>
    <lineage>
        <taxon>Bacteria</taxon>
        <taxon>Pseudomonadati</taxon>
        <taxon>Aquificota</taxon>
        <taxon>Aquificia</taxon>
        <taxon>Desulfurobacteriales</taxon>
        <taxon>Desulfurobacteriaceae</taxon>
        <taxon>Balnearium</taxon>
    </lineage>
</organism>
<dbReference type="Pfam" id="PF00890">
    <property type="entry name" value="FAD_binding_2"/>
    <property type="match status" value="1"/>
</dbReference>
<dbReference type="EC" id="1.3.5.1" evidence="5"/>
<dbReference type="SUPFAM" id="SSF46977">
    <property type="entry name" value="Succinate dehydrogenase/fumarate reductase flavoprotein C-terminal domain"/>
    <property type="match status" value="1"/>
</dbReference>
<dbReference type="SUPFAM" id="SSF56425">
    <property type="entry name" value="Succinate dehydrogenase/fumarate reductase flavoprotein, catalytic domain"/>
    <property type="match status" value="1"/>
</dbReference>
<dbReference type="Gene3D" id="1.20.58.100">
    <property type="entry name" value="Fumarate reductase/succinate dehydrogenase flavoprotein-like, C-terminal domain"/>
    <property type="match status" value="1"/>
</dbReference>
<dbReference type="Pfam" id="PF02910">
    <property type="entry name" value="Succ_DH_flav_C"/>
    <property type="match status" value="1"/>
</dbReference>
<keyword evidence="8" id="KW-0285">Flavoprotein</keyword>
<dbReference type="EMBL" id="FXTM01000005">
    <property type="protein sequence ID" value="SMO46293.1"/>
    <property type="molecule type" value="Genomic_DNA"/>
</dbReference>
<evidence type="ECO:0000313" key="17">
    <source>
        <dbReference type="EMBL" id="SMO46293.1"/>
    </source>
</evidence>
<dbReference type="AlphaFoldDB" id="A0A521BGT8"/>
<keyword evidence="10" id="KW-0249">Electron transport</keyword>
<evidence type="ECO:0000256" key="7">
    <source>
        <dbReference type="ARBA" id="ARBA00022448"/>
    </source>
</evidence>
<dbReference type="GO" id="GO:0009055">
    <property type="term" value="F:electron transfer activity"/>
    <property type="evidence" value="ECO:0007669"/>
    <property type="project" value="TreeGrafter"/>
</dbReference>
<dbReference type="InterPro" id="IPR037099">
    <property type="entry name" value="Fum_R/Succ_DH_flav-like_C_sf"/>
</dbReference>
<accession>A0A521BGT8</accession>
<dbReference type="FunFam" id="3.90.700.10:FF:000001">
    <property type="entry name" value="Mitochondrial succinate dehydrogenase flavoprotein subunit"/>
    <property type="match status" value="1"/>
</dbReference>
<feature type="domain" description="FAD-dependent oxidoreductase 2 FAD-binding" evidence="15">
    <location>
        <begin position="5"/>
        <end position="384"/>
    </location>
</feature>
<reference evidence="17 18" key="1">
    <citation type="submission" date="2017-05" db="EMBL/GenBank/DDBJ databases">
        <authorList>
            <person name="Varghese N."/>
            <person name="Submissions S."/>
        </authorList>
    </citation>
    <scope>NUCLEOTIDE SEQUENCE [LARGE SCALE GENOMIC DNA]</scope>
    <source>
        <strain evidence="17 18">DSM 16304</strain>
    </source>
</reference>
<dbReference type="PIRSF" id="PIRSF000171">
    <property type="entry name" value="SDHA_APRA_LASPO"/>
    <property type="match status" value="1"/>
</dbReference>
<dbReference type="InterPro" id="IPR003952">
    <property type="entry name" value="FRD_SDH_FAD_BS"/>
</dbReference>
<dbReference type="InterPro" id="IPR027477">
    <property type="entry name" value="Succ_DH/fumarate_Rdtase_cat_sf"/>
</dbReference>
<dbReference type="Gene3D" id="4.10.80.40">
    <property type="entry name" value="succinate dehydrogenase protein domain"/>
    <property type="match status" value="1"/>
</dbReference>
<evidence type="ECO:0000259" key="16">
    <source>
        <dbReference type="Pfam" id="PF02910"/>
    </source>
</evidence>
<keyword evidence="7" id="KW-0813">Transport</keyword>
<evidence type="ECO:0000313" key="18">
    <source>
        <dbReference type="Proteomes" id="UP000317315"/>
    </source>
</evidence>
<dbReference type="GO" id="GO:0022900">
    <property type="term" value="P:electron transport chain"/>
    <property type="evidence" value="ECO:0007669"/>
    <property type="project" value="InterPro"/>
</dbReference>
<dbReference type="InterPro" id="IPR036188">
    <property type="entry name" value="FAD/NAD-bd_sf"/>
</dbReference>
<evidence type="ECO:0000256" key="14">
    <source>
        <dbReference type="PIRSR" id="PIRSR000171-1"/>
    </source>
</evidence>
<comment type="similarity">
    <text evidence="4">Belongs to the FAD-dependent oxidoreductase 2 family. FRD/SDH subfamily.</text>
</comment>
<evidence type="ECO:0000256" key="3">
    <source>
        <dbReference type="ARBA" id="ARBA00004894"/>
    </source>
</evidence>
<evidence type="ECO:0000256" key="6">
    <source>
        <dbReference type="ARBA" id="ARBA00019965"/>
    </source>
</evidence>
<dbReference type="InterPro" id="IPR030664">
    <property type="entry name" value="SdhA/FrdA/AprA"/>
</dbReference>
<dbReference type="PANTHER" id="PTHR11632:SF51">
    <property type="entry name" value="SUCCINATE DEHYDROGENASE [UBIQUINONE] FLAVOPROTEIN SUBUNIT, MITOCHONDRIAL"/>
    <property type="match status" value="1"/>
</dbReference>
<evidence type="ECO:0000256" key="10">
    <source>
        <dbReference type="ARBA" id="ARBA00022982"/>
    </source>
</evidence>
<keyword evidence="11" id="KW-0560">Oxidoreductase</keyword>
<evidence type="ECO:0000256" key="8">
    <source>
        <dbReference type="ARBA" id="ARBA00022630"/>
    </source>
</evidence>
<dbReference type="SUPFAM" id="SSF51905">
    <property type="entry name" value="FAD/NAD(P)-binding domain"/>
    <property type="match status" value="1"/>
</dbReference>
<evidence type="ECO:0000256" key="11">
    <source>
        <dbReference type="ARBA" id="ARBA00023002"/>
    </source>
</evidence>
<sequence>MIEYDIVIVGGGGAGLYSALWTAENTILKVAVITKVYPTRSHTGAAEGGINAVLTHSVGDSPEAHAYDTVKGSDFLADQDAVDIMCKMGAAVIYDIAHRGVPFSRRPDGRIAQRPFGGASFPRTCYAADKTGFYILQTLYEQCLKNNVTFLNEWFLLSIIHNGERVEGITAWDIRNGGVHLIKTKAVILATGGHARVYWNRTSNALGNTGDGTAAVLRAGLPLKDMEFIQFHPTGLAKTGILVTEGARGEGGYLRNKEGERFMKRYAPEKMELAPRDIVARAIQTEIDEGRGCGPNGDYICLDLTHLGEEKINERLPQTREHAILYEGVDPVKEPIPIAPTAHYSMGGIDTDKLGRTPIKGLYAAGECACVSVHGANRLGGNSLLDVLVYGRLTALEAVKYADEAPETTPSLAKVKDDERRILELMESDGKEKIADLRKELGNVMMKHFGVFREESSMKEGLEKLYEIKERAKHIKVYDSSKKFNTDLITALEFLNLVDLAPAIAVPAIERKESRGAHARKDFPNRDDKNFLKHSVIKLKEDGSYELSWKPVVIKKFPPEERKY</sequence>
<evidence type="ECO:0000256" key="2">
    <source>
        <dbReference type="ARBA" id="ARBA00004515"/>
    </source>
</evidence>
<comment type="pathway">
    <text evidence="3">Carbohydrate metabolism; tricarboxylic acid cycle; fumarate from succinate (bacterial route): step 1/1.</text>
</comment>
<keyword evidence="18" id="KW-1185">Reference proteome</keyword>
<dbReference type="InterPro" id="IPR014006">
    <property type="entry name" value="Succ_Dhase_FrdA_Gneg"/>
</dbReference>
<comment type="subcellular location">
    <subcellularLocation>
        <location evidence="2">Cell inner membrane</location>
        <topology evidence="2">Peripheral membrane protein</topology>
        <orientation evidence="2">Cytoplasmic side</orientation>
    </subcellularLocation>
</comment>
<name>A0A521BGT8_9BACT</name>
<comment type="catalytic activity">
    <reaction evidence="13">
        <text>a quinone + succinate = fumarate + a quinol</text>
        <dbReference type="Rhea" id="RHEA:40523"/>
        <dbReference type="ChEBI" id="CHEBI:24646"/>
        <dbReference type="ChEBI" id="CHEBI:29806"/>
        <dbReference type="ChEBI" id="CHEBI:30031"/>
        <dbReference type="ChEBI" id="CHEBI:132124"/>
        <dbReference type="EC" id="1.3.5.1"/>
    </reaction>
</comment>
<dbReference type="RefSeq" id="WP_142934439.1">
    <property type="nucleotide sequence ID" value="NZ_FXTM01000005.1"/>
</dbReference>
<dbReference type="InterPro" id="IPR003953">
    <property type="entry name" value="FAD-dep_OxRdtase_2_FAD-bd"/>
</dbReference>
<dbReference type="PROSITE" id="PS00504">
    <property type="entry name" value="FRD_SDH_FAD_BINDING"/>
    <property type="match status" value="1"/>
</dbReference>
<dbReference type="FunFam" id="1.20.58.100:FF:000001">
    <property type="entry name" value="Succinate dehydrogenase flavoprotein subunit (SdhA)"/>
    <property type="match status" value="1"/>
</dbReference>
<proteinExistence type="inferred from homology"/>
<dbReference type="NCBIfam" id="TIGR01812">
    <property type="entry name" value="sdhA_frdA_Gneg"/>
    <property type="match status" value="1"/>
</dbReference>
<dbReference type="Gene3D" id="3.50.50.60">
    <property type="entry name" value="FAD/NAD(P)-binding domain"/>
    <property type="match status" value="1"/>
</dbReference>
<gene>
    <name evidence="17" type="ORF">SAMN06269117_10558</name>
</gene>
<evidence type="ECO:0000259" key="15">
    <source>
        <dbReference type="Pfam" id="PF00890"/>
    </source>
</evidence>
<evidence type="ECO:0000256" key="1">
    <source>
        <dbReference type="ARBA" id="ARBA00001974"/>
    </source>
</evidence>
<dbReference type="GO" id="GO:0008177">
    <property type="term" value="F:succinate dehydrogenase (quinone) activity"/>
    <property type="evidence" value="ECO:0007669"/>
    <property type="project" value="UniProtKB-EC"/>
</dbReference>
<evidence type="ECO:0000256" key="13">
    <source>
        <dbReference type="ARBA" id="ARBA00049220"/>
    </source>
</evidence>
<dbReference type="Gene3D" id="3.90.700.10">
    <property type="entry name" value="Succinate dehydrogenase/fumarate reductase flavoprotein, catalytic domain"/>
    <property type="match status" value="1"/>
</dbReference>
<dbReference type="Proteomes" id="UP000317315">
    <property type="component" value="Unassembled WGS sequence"/>
</dbReference>
<evidence type="ECO:0000256" key="5">
    <source>
        <dbReference type="ARBA" id="ARBA00012792"/>
    </source>
</evidence>
<evidence type="ECO:0000256" key="12">
    <source>
        <dbReference type="ARBA" id="ARBA00023136"/>
    </source>
</evidence>
<dbReference type="GO" id="GO:0009061">
    <property type="term" value="P:anaerobic respiration"/>
    <property type="evidence" value="ECO:0007669"/>
    <property type="project" value="TreeGrafter"/>
</dbReference>
<feature type="active site" description="Proton acceptor" evidence="14">
    <location>
        <position position="276"/>
    </location>
</feature>
<protein>
    <recommendedName>
        <fullName evidence="6">Succinate dehydrogenase flavoprotein subunit</fullName>
        <ecNumber evidence="5">1.3.5.1</ecNumber>
    </recommendedName>
</protein>
<dbReference type="InterPro" id="IPR015939">
    <property type="entry name" value="Fum_Rdtase/Succ_DH_flav-like_C"/>
</dbReference>
<dbReference type="GO" id="GO:0005886">
    <property type="term" value="C:plasma membrane"/>
    <property type="evidence" value="ECO:0007669"/>
    <property type="project" value="UniProtKB-SubCell"/>
</dbReference>
<keyword evidence="12" id="KW-0472">Membrane</keyword>
<dbReference type="PANTHER" id="PTHR11632">
    <property type="entry name" value="SUCCINATE DEHYDROGENASE 2 FLAVOPROTEIN SUBUNIT"/>
    <property type="match status" value="1"/>
</dbReference>
<comment type="cofactor">
    <cofactor evidence="1">
        <name>FAD</name>
        <dbReference type="ChEBI" id="CHEBI:57692"/>
    </cofactor>
</comment>
<keyword evidence="9" id="KW-0274">FAD</keyword>
<dbReference type="PRINTS" id="PR00368">
    <property type="entry name" value="FADPNR"/>
</dbReference>
<dbReference type="OrthoDB" id="9806724at2"/>
<dbReference type="GO" id="GO:0050660">
    <property type="term" value="F:flavin adenine dinucleotide binding"/>
    <property type="evidence" value="ECO:0007669"/>
    <property type="project" value="InterPro"/>
</dbReference>
<evidence type="ECO:0000256" key="9">
    <source>
        <dbReference type="ARBA" id="ARBA00022827"/>
    </source>
</evidence>